<gene>
    <name evidence="7" type="ORF">NA57DRAFT_69519</name>
</gene>
<keyword evidence="3" id="KW-0274">FAD</keyword>
<proteinExistence type="inferred from homology"/>
<dbReference type="GO" id="GO:0004497">
    <property type="term" value="F:monooxygenase activity"/>
    <property type="evidence" value="ECO:0007669"/>
    <property type="project" value="UniProtKB-KW"/>
</dbReference>
<evidence type="ECO:0000256" key="2">
    <source>
        <dbReference type="ARBA" id="ARBA00022630"/>
    </source>
</evidence>
<dbReference type="AlphaFoldDB" id="A0A9P4I4D0"/>
<evidence type="ECO:0000313" key="7">
    <source>
        <dbReference type="EMBL" id="KAF2092947.1"/>
    </source>
</evidence>
<name>A0A9P4I4D0_9PEZI</name>
<comment type="similarity">
    <text evidence="1">Belongs to the paxM FAD-dependent monooxygenase family.</text>
</comment>
<dbReference type="Proteomes" id="UP000799772">
    <property type="component" value="Unassembled WGS sequence"/>
</dbReference>
<keyword evidence="8" id="KW-1185">Reference proteome</keyword>
<feature type="domain" description="FAD-binding" evidence="6">
    <location>
        <begin position="92"/>
        <end position="443"/>
    </location>
</feature>
<evidence type="ECO:0000256" key="5">
    <source>
        <dbReference type="ARBA" id="ARBA00023033"/>
    </source>
</evidence>
<dbReference type="InterPro" id="IPR036188">
    <property type="entry name" value="FAD/NAD-bd_sf"/>
</dbReference>
<keyword evidence="2" id="KW-0285">Flavoprotein</keyword>
<evidence type="ECO:0000313" key="8">
    <source>
        <dbReference type="Proteomes" id="UP000799772"/>
    </source>
</evidence>
<reference evidence="7" key="1">
    <citation type="journal article" date="2020" name="Stud. Mycol.">
        <title>101 Dothideomycetes genomes: a test case for predicting lifestyles and emergence of pathogens.</title>
        <authorList>
            <person name="Haridas S."/>
            <person name="Albert R."/>
            <person name="Binder M."/>
            <person name="Bloem J."/>
            <person name="Labutti K."/>
            <person name="Salamov A."/>
            <person name="Andreopoulos B."/>
            <person name="Baker S."/>
            <person name="Barry K."/>
            <person name="Bills G."/>
            <person name="Bluhm B."/>
            <person name="Cannon C."/>
            <person name="Castanera R."/>
            <person name="Culley D."/>
            <person name="Daum C."/>
            <person name="Ezra D."/>
            <person name="Gonzalez J."/>
            <person name="Henrissat B."/>
            <person name="Kuo A."/>
            <person name="Liang C."/>
            <person name="Lipzen A."/>
            <person name="Lutzoni F."/>
            <person name="Magnuson J."/>
            <person name="Mondo S."/>
            <person name="Nolan M."/>
            <person name="Ohm R."/>
            <person name="Pangilinan J."/>
            <person name="Park H.-J."/>
            <person name="Ramirez L."/>
            <person name="Alfaro M."/>
            <person name="Sun H."/>
            <person name="Tritt A."/>
            <person name="Yoshinaga Y."/>
            <person name="Zwiers L.-H."/>
            <person name="Turgeon B."/>
            <person name="Goodwin S."/>
            <person name="Spatafora J."/>
            <person name="Crous P."/>
            <person name="Grigoriev I."/>
        </authorList>
    </citation>
    <scope>NUCLEOTIDE SEQUENCE</scope>
    <source>
        <strain evidence="7">CBS 133067</strain>
    </source>
</reference>
<evidence type="ECO:0000256" key="4">
    <source>
        <dbReference type="ARBA" id="ARBA00023002"/>
    </source>
</evidence>
<evidence type="ECO:0000256" key="3">
    <source>
        <dbReference type="ARBA" id="ARBA00022827"/>
    </source>
</evidence>
<dbReference type="SUPFAM" id="SSF51905">
    <property type="entry name" value="FAD/NAD(P)-binding domain"/>
    <property type="match status" value="1"/>
</dbReference>
<evidence type="ECO:0000259" key="6">
    <source>
        <dbReference type="Pfam" id="PF01494"/>
    </source>
</evidence>
<dbReference type="InterPro" id="IPR050493">
    <property type="entry name" value="FAD-dep_Monooxygenase_BioMet"/>
</dbReference>
<sequence>MLLRRTAADLNSLAPACGFSSLRQWNGTWCETCRCRLIGAEIQENIHSAMRTTFFRRRFWALWKGAFARRKCRGTKIKIHHNSMISQKSPLKIIIVGAGLSGLSAAISCAQSGHPVTILEGSEKLTEVGAGLQITPNSSRLFKAWGLDSQLEELAAEPTSLTVHRYSDGMILAQQKCFHRQIRQRYGAPFLDLHRADLQLSLVRKAHELGVEVVLGAKVASVDFSQPSVTTERGATYSGDLVVAADGLWSKCRECFLGRRFDPVPTGDLAYRIILRRDEIDDPELREMVNKPAVHFWIGANSHVVAYSLKDGKEYNLVLLVPDDLPPSVSRQKGSVGEMRALFKGWDPILTRFLDCVKDVDKWKLMYLPELESWINEAGNFVMIGDACHPMLPYLAQGANSSMEDGAMLGVLLRNLGPGFGLKEALQTYQRLRKRRGEAIVKETFKQRESFHMVDGPEQEARDELFLKYLGREIDVEFPSRWTCPKVQPWLYGYDTNAEAEKALQEVKVV</sequence>
<dbReference type="SUPFAM" id="SSF54373">
    <property type="entry name" value="FAD-linked reductases, C-terminal domain"/>
    <property type="match status" value="1"/>
</dbReference>
<dbReference type="PANTHER" id="PTHR13789:SF238">
    <property type="entry name" value="PUTATIVE (AFU_ORTHOLOGUE AFUA_2G01680)-RELATED"/>
    <property type="match status" value="1"/>
</dbReference>
<dbReference type="GO" id="GO:0071949">
    <property type="term" value="F:FAD binding"/>
    <property type="evidence" value="ECO:0007669"/>
    <property type="project" value="InterPro"/>
</dbReference>
<keyword evidence="5" id="KW-0503">Monooxygenase</keyword>
<dbReference type="FunFam" id="3.50.50.60:FF:000115">
    <property type="entry name" value="Salicylate hydroxylase, putative"/>
    <property type="match status" value="1"/>
</dbReference>
<dbReference type="Pfam" id="PF01494">
    <property type="entry name" value="FAD_binding_3"/>
    <property type="match status" value="1"/>
</dbReference>
<organism evidence="7 8">
    <name type="scientific">Rhizodiscina lignyota</name>
    <dbReference type="NCBI Taxonomy" id="1504668"/>
    <lineage>
        <taxon>Eukaryota</taxon>
        <taxon>Fungi</taxon>
        <taxon>Dikarya</taxon>
        <taxon>Ascomycota</taxon>
        <taxon>Pezizomycotina</taxon>
        <taxon>Dothideomycetes</taxon>
        <taxon>Pleosporomycetidae</taxon>
        <taxon>Aulographales</taxon>
        <taxon>Rhizodiscinaceae</taxon>
        <taxon>Rhizodiscina</taxon>
    </lineage>
</organism>
<comment type="caution">
    <text evidence="7">The sequence shown here is derived from an EMBL/GenBank/DDBJ whole genome shotgun (WGS) entry which is preliminary data.</text>
</comment>
<evidence type="ECO:0000256" key="1">
    <source>
        <dbReference type="ARBA" id="ARBA00007992"/>
    </source>
</evidence>
<dbReference type="PRINTS" id="PR00420">
    <property type="entry name" value="RNGMNOXGNASE"/>
</dbReference>
<dbReference type="InterPro" id="IPR002938">
    <property type="entry name" value="FAD-bd"/>
</dbReference>
<protein>
    <submittedName>
        <fullName evidence="7">FAD/NAD(P)-binding domain-containing protein</fullName>
    </submittedName>
</protein>
<accession>A0A9P4I4D0</accession>
<keyword evidence="4" id="KW-0560">Oxidoreductase</keyword>
<dbReference type="OrthoDB" id="16820at2759"/>
<dbReference type="EMBL" id="ML978141">
    <property type="protein sequence ID" value="KAF2092947.1"/>
    <property type="molecule type" value="Genomic_DNA"/>
</dbReference>
<dbReference type="Gene3D" id="3.50.50.60">
    <property type="entry name" value="FAD/NAD(P)-binding domain"/>
    <property type="match status" value="1"/>
</dbReference>
<dbReference type="PANTHER" id="PTHR13789">
    <property type="entry name" value="MONOOXYGENASE"/>
    <property type="match status" value="1"/>
</dbReference>